<comment type="caution">
    <text evidence="3">The sequence shown here is derived from an EMBL/GenBank/DDBJ whole genome shotgun (WGS) entry which is preliminary data.</text>
</comment>
<keyword evidence="2" id="KW-0812">Transmembrane</keyword>
<keyword evidence="2" id="KW-1133">Transmembrane helix</keyword>
<keyword evidence="2" id="KW-0472">Membrane</keyword>
<evidence type="ECO:0000313" key="5">
    <source>
        <dbReference type="Proteomes" id="UP001642409"/>
    </source>
</evidence>
<proteinExistence type="predicted"/>
<sequence>MTLNNYISILNEIVPNSTNIDQIAQQFRSSLSVAQYLRIIYSQDFVVEKTLSESSKAKIDELTALFMQIPEEQDREFAIDLASGVVNYDAEALMDLLDMLCTVYQESQKLVTSNHYKADDVEKILLKQIEDLQLEISRKNNTIQTQELELTALKQKLTYISINQSTSILMKREKSELQEKLNQLLINYENQQSFIRQMEEDLYALREKYDKIYAKKQQLNCEKDDLVKQIKEQMTGVKHIQRLAIVKIMQIPYFNTYILHFVDQFYLSLYIAFYKAIFCSFIFRVKNEVSQLIQYSSY</sequence>
<dbReference type="AlphaFoldDB" id="A0AA86TEI3"/>
<feature type="coiled-coil region" evidence="1">
    <location>
        <begin position="122"/>
        <end position="229"/>
    </location>
</feature>
<keyword evidence="5" id="KW-1185">Reference proteome</keyword>
<feature type="transmembrane region" description="Helical" evidence="2">
    <location>
        <begin position="265"/>
        <end position="283"/>
    </location>
</feature>
<evidence type="ECO:0000256" key="2">
    <source>
        <dbReference type="SAM" id="Phobius"/>
    </source>
</evidence>
<accession>A0AA86TEI3</accession>
<reference evidence="3" key="1">
    <citation type="submission" date="2023-06" db="EMBL/GenBank/DDBJ databases">
        <authorList>
            <person name="Kurt Z."/>
        </authorList>
    </citation>
    <scope>NUCLEOTIDE SEQUENCE</scope>
</reference>
<dbReference type="EMBL" id="CATOUU010000067">
    <property type="protein sequence ID" value="CAI9915236.1"/>
    <property type="molecule type" value="Genomic_DNA"/>
</dbReference>
<dbReference type="Proteomes" id="UP001642409">
    <property type="component" value="Unassembled WGS sequence"/>
</dbReference>
<evidence type="ECO:0000313" key="3">
    <source>
        <dbReference type="EMBL" id="CAI9915236.1"/>
    </source>
</evidence>
<reference evidence="4 5" key="2">
    <citation type="submission" date="2024-07" db="EMBL/GenBank/DDBJ databases">
        <authorList>
            <person name="Akdeniz Z."/>
        </authorList>
    </citation>
    <scope>NUCLEOTIDE SEQUENCE [LARGE SCALE GENOMIC DNA]</scope>
</reference>
<name>A0AA86TEI3_9EUKA</name>
<dbReference type="EMBL" id="CAXDID020000849">
    <property type="protein sequence ID" value="CAL6115029.1"/>
    <property type="molecule type" value="Genomic_DNA"/>
</dbReference>
<evidence type="ECO:0000256" key="1">
    <source>
        <dbReference type="SAM" id="Coils"/>
    </source>
</evidence>
<gene>
    <name evidence="3" type="ORF">HINF_LOCUS2881</name>
    <name evidence="4" type="ORF">HINF_LOCUS78443</name>
</gene>
<protein>
    <submittedName>
        <fullName evidence="3">Uncharacterized protein</fullName>
    </submittedName>
</protein>
<keyword evidence="1" id="KW-0175">Coiled coil</keyword>
<organism evidence="3">
    <name type="scientific">Hexamita inflata</name>
    <dbReference type="NCBI Taxonomy" id="28002"/>
    <lineage>
        <taxon>Eukaryota</taxon>
        <taxon>Metamonada</taxon>
        <taxon>Diplomonadida</taxon>
        <taxon>Hexamitidae</taxon>
        <taxon>Hexamitinae</taxon>
        <taxon>Hexamita</taxon>
    </lineage>
</organism>
<evidence type="ECO:0000313" key="4">
    <source>
        <dbReference type="EMBL" id="CAL6115029.1"/>
    </source>
</evidence>